<dbReference type="Pfam" id="PF26002">
    <property type="entry name" value="Beta-barrel_AprE"/>
    <property type="match status" value="1"/>
</dbReference>
<feature type="transmembrane region" description="Helical" evidence="9">
    <location>
        <begin position="21"/>
        <end position="42"/>
    </location>
</feature>
<evidence type="ECO:0000256" key="7">
    <source>
        <dbReference type="ARBA" id="ARBA00022989"/>
    </source>
</evidence>
<evidence type="ECO:0000313" key="13">
    <source>
        <dbReference type="Proteomes" id="UP000064920"/>
    </source>
</evidence>
<evidence type="ECO:0000259" key="11">
    <source>
        <dbReference type="Pfam" id="PF26002"/>
    </source>
</evidence>
<evidence type="ECO:0000256" key="8">
    <source>
        <dbReference type="ARBA" id="ARBA00023136"/>
    </source>
</evidence>
<evidence type="ECO:0000256" key="6">
    <source>
        <dbReference type="ARBA" id="ARBA00022692"/>
    </source>
</evidence>
<dbReference type="InterPro" id="IPR058982">
    <property type="entry name" value="Beta-barrel_AprE"/>
</dbReference>
<evidence type="ECO:0000259" key="10">
    <source>
        <dbReference type="Pfam" id="PF25994"/>
    </source>
</evidence>
<evidence type="ECO:0000256" key="4">
    <source>
        <dbReference type="ARBA" id="ARBA00022475"/>
    </source>
</evidence>
<dbReference type="STRING" id="1397108.IMCC12053_1585"/>
<gene>
    <name evidence="12" type="ORF">IMCC12053_1585</name>
</gene>
<evidence type="ECO:0000256" key="3">
    <source>
        <dbReference type="ARBA" id="ARBA00022448"/>
    </source>
</evidence>
<sequence>MSSSHKIQPTSNDAQWGAARLLTIGFLLVALLVVGFGGWAAFARIDGAVVASGKLQVDQNRQEVAHRDGGVVATLNVREGDTVTAGTPLLTLSANELQNDLRIAESQLYDMIARSARLEAERDHSDKIAFPQDLLDRADGHPEMQLQIAGQVDLFSARKLTQQKEIEQLEKRKTQIAAQIDGLNAQRAALEEQRTLAQADLVDQASLRERGLTQQSRVTALRKEVIGLSGELGRIDATIAQADAQITEIDLSILKLASDSRETAISELREVQNRTAQLHEQVAALAARKARLVITAPMDGIIYDLSVFGPGAVISPAEPLLYIVPQDRPLVISARISPTHIDQVYPGQSVRLRFTTFDQRRTPELIGTLTRISADAFTDDMSGATFYLAEISLSDAQKQRLPAGSALLPGMPVEAFMSTGERTPLAYLTKPLTDYFNRAFREN</sequence>
<dbReference type="Proteomes" id="UP000064920">
    <property type="component" value="Chromosome"/>
</dbReference>
<keyword evidence="8 9" id="KW-0472">Membrane</keyword>
<dbReference type="InterPro" id="IPR058781">
    <property type="entry name" value="HH_AprE-like"/>
</dbReference>
<keyword evidence="4 9" id="KW-1003">Cell membrane</keyword>
<evidence type="ECO:0000313" key="12">
    <source>
        <dbReference type="EMBL" id="ALI55532.1"/>
    </source>
</evidence>
<keyword evidence="5 9" id="KW-0997">Cell inner membrane</keyword>
<accession>A0A0N9ZII3</accession>
<dbReference type="NCBIfam" id="TIGR01843">
    <property type="entry name" value="type_I_hlyD"/>
    <property type="match status" value="1"/>
</dbReference>
<comment type="similarity">
    <text evidence="2 9">Belongs to the membrane fusion protein (MFP) (TC 8.A.1) family.</text>
</comment>
<dbReference type="RefSeq" id="WP_082389061.1">
    <property type="nucleotide sequence ID" value="NZ_CP012023.1"/>
</dbReference>
<dbReference type="GO" id="GO:0015031">
    <property type="term" value="P:protein transport"/>
    <property type="evidence" value="ECO:0007669"/>
    <property type="project" value="InterPro"/>
</dbReference>
<dbReference type="Pfam" id="PF25994">
    <property type="entry name" value="HH_AprE"/>
    <property type="match status" value="1"/>
</dbReference>
<dbReference type="GO" id="GO:0005886">
    <property type="term" value="C:plasma membrane"/>
    <property type="evidence" value="ECO:0007669"/>
    <property type="project" value="UniProtKB-SubCell"/>
</dbReference>
<dbReference type="InterPro" id="IPR050739">
    <property type="entry name" value="MFP"/>
</dbReference>
<evidence type="ECO:0000256" key="9">
    <source>
        <dbReference type="RuleBase" id="RU365093"/>
    </source>
</evidence>
<protein>
    <recommendedName>
        <fullName evidence="9">Membrane fusion protein (MFP) family protein</fullName>
    </recommendedName>
</protein>
<evidence type="ECO:0000256" key="1">
    <source>
        <dbReference type="ARBA" id="ARBA00004377"/>
    </source>
</evidence>
<dbReference type="PANTHER" id="PTHR30386">
    <property type="entry name" value="MEMBRANE FUSION SUBUNIT OF EMRAB-TOLC MULTIDRUG EFFLUX PUMP"/>
    <property type="match status" value="1"/>
</dbReference>
<keyword evidence="7 9" id="KW-1133">Transmembrane helix</keyword>
<dbReference type="EMBL" id="CP012023">
    <property type="protein sequence ID" value="ALI55532.1"/>
    <property type="molecule type" value="Genomic_DNA"/>
</dbReference>
<name>A0A0N9ZII3_9RHOB</name>
<dbReference type="Gene3D" id="2.40.50.100">
    <property type="match status" value="1"/>
</dbReference>
<dbReference type="OrthoDB" id="9810980at2"/>
<keyword evidence="3 9" id="KW-0813">Transport</keyword>
<keyword evidence="13" id="KW-1185">Reference proteome</keyword>
<feature type="domain" description="AprE-like beta-barrel" evidence="11">
    <location>
        <begin position="330"/>
        <end position="420"/>
    </location>
</feature>
<dbReference type="Gene3D" id="2.40.30.170">
    <property type="match status" value="1"/>
</dbReference>
<dbReference type="InterPro" id="IPR010129">
    <property type="entry name" value="T1SS_HlyD"/>
</dbReference>
<feature type="domain" description="AprE-like long alpha-helical hairpin" evidence="10">
    <location>
        <begin position="99"/>
        <end position="286"/>
    </location>
</feature>
<evidence type="ECO:0000256" key="5">
    <source>
        <dbReference type="ARBA" id="ARBA00022519"/>
    </source>
</evidence>
<organism evidence="12 13">
    <name type="scientific">Celeribacter marinus</name>
    <dbReference type="NCBI Taxonomy" id="1397108"/>
    <lineage>
        <taxon>Bacteria</taxon>
        <taxon>Pseudomonadati</taxon>
        <taxon>Pseudomonadota</taxon>
        <taxon>Alphaproteobacteria</taxon>
        <taxon>Rhodobacterales</taxon>
        <taxon>Roseobacteraceae</taxon>
        <taxon>Celeribacter</taxon>
    </lineage>
</organism>
<keyword evidence="6 9" id="KW-0812">Transmembrane</keyword>
<dbReference type="PRINTS" id="PR01490">
    <property type="entry name" value="RTXTOXIND"/>
</dbReference>
<dbReference type="PATRIC" id="fig|1397108.4.peg.1619"/>
<comment type="subcellular location">
    <subcellularLocation>
        <location evidence="1 9">Cell inner membrane</location>
        <topology evidence="1 9">Single-pass membrane protein</topology>
    </subcellularLocation>
</comment>
<dbReference type="PANTHER" id="PTHR30386:SF17">
    <property type="entry name" value="ALKALINE PROTEASE SECRETION PROTEIN APRE"/>
    <property type="match status" value="1"/>
</dbReference>
<reference evidence="12 13" key="1">
    <citation type="submission" date="2015-05" db="EMBL/GenBank/DDBJ databases">
        <authorList>
            <person name="Wang D.B."/>
            <person name="Wang M."/>
        </authorList>
    </citation>
    <scope>NUCLEOTIDE SEQUENCE [LARGE SCALE GENOMIC DNA]</scope>
    <source>
        <strain evidence="12 13">IMCC 12053</strain>
    </source>
</reference>
<dbReference type="AlphaFoldDB" id="A0A0N9ZII3"/>
<proteinExistence type="inferred from homology"/>
<dbReference type="KEGG" id="cmar:IMCC12053_1585"/>
<evidence type="ECO:0000256" key="2">
    <source>
        <dbReference type="ARBA" id="ARBA00009477"/>
    </source>
</evidence>